<dbReference type="EMBL" id="CM002803">
    <property type="protein sequence ID" value="KEI69105.1"/>
    <property type="molecule type" value="Genomic_DNA"/>
</dbReference>
<dbReference type="Pfam" id="PF14384">
    <property type="entry name" value="BrnA_antitoxin"/>
    <property type="match status" value="1"/>
</dbReference>
<dbReference type="STRING" id="388467.A19Y_4456"/>
<reference evidence="1 2" key="1">
    <citation type="journal article" date="2014" name="Appl. Environ. Microbiol.">
        <title>Elucidation of insertion elements encoded on plasmids and in vitro construction of shuttle vectors from the toxic cyanobacterium Planktothrix.</title>
        <authorList>
            <person name="Christiansen G."/>
            <person name="Goesmann A."/>
            <person name="Kurmayer R."/>
        </authorList>
    </citation>
    <scope>NUCLEOTIDE SEQUENCE [LARGE SCALE GENOMIC DNA]</scope>
    <source>
        <strain evidence="1 2">NIVA-CYA 126/8</strain>
    </source>
</reference>
<sequence>MKPEYDFHQAKRGAIVPQEGKTRITIYIDNDILEAFRQKGDAEGKGYQTMINQALRQSLNQAKLPLDEDTLRRIFQEELRAVTLTSAEIQTIF</sequence>
<organism evidence="1 2">
    <name type="scientific">Planktothrix agardhii (strain NIVA-CYA 126/8)</name>
    <dbReference type="NCBI Taxonomy" id="388467"/>
    <lineage>
        <taxon>Bacteria</taxon>
        <taxon>Bacillati</taxon>
        <taxon>Cyanobacteriota</taxon>
        <taxon>Cyanophyceae</taxon>
        <taxon>Oscillatoriophycideae</taxon>
        <taxon>Oscillatoriales</taxon>
        <taxon>Microcoleaceae</taxon>
        <taxon>Planktothrix</taxon>
    </lineage>
</organism>
<gene>
    <name evidence="1" type="ORF">A19Y_4456</name>
</gene>
<proteinExistence type="predicted"/>
<evidence type="ECO:0000313" key="2">
    <source>
        <dbReference type="Proteomes" id="UP000027395"/>
    </source>
</evidence>
<evidence type="ECO:0000313" key="1">
    <source>
        <dbReference type="EMBL" id="KEI69105.1"/>
    </source>
</evidence>
<evidence type="ECO:0008006" key="3">
    <source>
        <dbReference type="Google" id="ProtNLM"/>
    </source>
</evidence>
<protein>
    <recommendedName>
        <fullName evidence="3">CopG family transcriptional regulator</fullName>
    </recommendedName>
</protein>
<accession>A0A073CYF8</accession>
<dbReference type="HOGENOM" id="CLU_175653_0_0_3"/>
<dbReference type="Proteomes" id="UP000027395">
    <property type="component" value="Chromosome"/>
</dbReference>
<dbReference type="PATRIC" id="fig|388467.6.peg.4395"/>
<dbReference type="GeneID" id="77286140"/>
<dbReference type="AlphaFoldDB" id="A0A073CYF8"/>
<dbReference type="eggNOG" id="COG3514">
    <property type="taxonomic scope" value="Bacteria"/>
</dbReference>
<name>A0A073CYF8_PLAA1</name>
<dbReference type="InterPro" id="IPR025528">
    <property type="entry name" value="BrnA_antitoxin"/>
</dbReference>
<dbReference type="RefSeq" id="WP_042156705.1">
    <property type="nucleotide sequence ID" value="NZ_CM002803.1"/>
</dbReference>
<keyword evidence="2" id="KW-1185">Reference proteome</keyword>